<dbReference type="GO" id="GO:0003677">
    <property type="term" value="F:DNA binding"/>
    <property type="evidence" value="ECO:0007669"/>
    <property type="project" value="InterPro"/>
</dbReference>
<evidence type="ECO:0000259" key="1">
    <source>
        <dbReference type="Pfam" id="PF01498"/>
    </source>
</evidence>
<dbReference type="Proteomes" id="UP000800038">
    <property type="component" value="Unassembled WGS sequence"/>
</dbReference>
<feature type="domain" description="Transposase Tc1-like" evidence="1">
    <location>
        <begin position="60"/>
        <end position="131"/>
    </location>
</feature>
<dbReference type="Pfam" id="PF01498">
    <property type="entry name" value="HTH_Tnp_Tc3_2"/>
    <property type="match status" value="1"/>
</dbReference>
<dbReference type="InterPro" id="IPR002492">
    <property type="entry name" value="Transposase_Tc1-like"/>
</dbReference>
<dbReference type="OrthoDB" id="3792558at2759"/>
<dbReference type="GO" id="GO:0006313">
    <property type="term" value="P:DNA transposition"/>
    <property type="evidence" value="ECO:0007669"/>
    <property type="project" value="InterPro"/>
</dbReference>
<name>A0A6A5SEV3_9PLEO</name>
<reference evidence="2" key="1">
    <citation type="journal article" date="2020" name="Stud. Mycol.">
        <title>101 Dothideomycetes genomes: a test case for predicting lifestyles and emergence of pathogens.</title>
        <authorList>
            <person name="Haridas S."/>
            <person name="Albert R."/>
            <person name="Binder M."/>
            <person name="Bloem J."/>
            <person name="Labutti K."/>
            <person name="Salamov A."/>
            <person name="Andreopoulos B."/>
            <person name="Baker S."/>
            <person name="Barry K."/>
            <person name="Bills G."/>
            <person name="Bluhm B."/>
            <person name="Cannon C."/>
            <person name="Castanera R."/>
            <person name="Culley D."/>
            <person name="Daum C."/>
            <person name="Ezra D."/>
            <person name="Gonzalez J."/>
            <person name="Henrissat B."/>
            <person name="Kuo A."/>
            <person name="Liang C."/>
            <person name="Lipzen A."/>
            <person name="Lutzoni F."/>
            <person name="Magnuson J."/>
            <person name="Mondo S."/>
            <person name="Nolan M."/>
            <person name="Ohm R."/>
            <person name="Pangilinan J."/>
            <person name="Park H.-J."/>
            <person name="Ramirez L."/>
            <person name="Alfaro M."/>
            <person name="Sun H."/>
            <person name="Tritt A."/>
            <person name="Yoshinaga Y."/>
            <person name="Zwiers L.-H."/>
            <person name="Turgeon B."/>
            <person name="Goodwin S."/>
            <person name="Spatafora J."/>
            <person name="Crous P."/>
            <person name="Grigoriev I."/>
        </authorList>
    </citation>
    <scope>NUCLEOTIDE SEQUENCE</scope>
    <source>
        <strain evidence="2">CBS 161.51</strain>
    </source>
</reference>
<evidence type="ECO:0000313" key="2">
    <source>
        <dbReference type="EMBL" id="KAF1937046.1"/>
    </source>
</evidence>
<dbReference type="GO" id="GO:0015074">
    <property type="term" value="P:DNA integration"/>
    <property type="evidence" value="ECO:0007669"/>
    <property type="project" value="InterPro"/>
</dbReference>
<protein>
    <recommendedName>
        <fullName evidence="1">Transposase Tc1-like domain-containing protein</fullName>
    </recommendedName>
</protein>
<gene>
    <name evidence="2" type="ORF">EJ02DRAFT_469986</name>
</gene>
<dbReference type="EMBL" id="ML976156">
    <property type="protein sequence ID" value="KAF1937046.1"/>
    <property type="molecule type" value="Genomic_DNA"/>
</dbReference>
<dbReference type="Gene3D" id="3.30.420.10">
    <property type="entry name" value="Ribonuclease H-like superfamily/Ribonuclease H"/>
    <property type="match status" value="1"/>
</dbReference>
<dbReference type="AlphaFoldDB" id="A0A6A5SEV3"/>
<keyword evidence="3" id="KW-1185">Reference proteome</keyword>
<evidence type="ECO:0000313" key="3">
    <source>
        <dbReference type="Proteomes" id="UP000800038"/>
    </source>
</evidence>
<organism evidence="2 3">
    <name type="scientific">Clathrospora elynae</name>
    <dbReference type="NCBI Taxonomy" id="706981"/>
    <lineage>
        <taxon>Eukaryota</taxon>
        <taxon>Fungi</taxon>
        <taxon>Dikarya</taxon>
        <taxon>Ascomycota</taxon>
        <taxon>Pezizomycotina</taxon>
        <taxon>Dothideomycetes</taxon>
        <taxon>Pleosporomycetidae</taxon>
        <taxon>Pleosporales</taxon>
        <taxon>Diademaceae</taxon>
        <taxon>Clathrospora</taxon>
    </lineage>
</organism>
<sequence>MQDFDLSAYASNQTSLSKIVRTIRDRAEISGLPLWDPQFYQNEIGHGRPELLTPEQKLEVIRITTQDRKHQEKESWQAIQDGDYENILPKMSTTTMENIMYKAGYARCRPGWKPPLTLAQERERLQWALDHNPDKDEEYDNKGYNFHKVVFTDETPACVGEQRGMIRAWCKEGEIYNDDVKKDRKQIGAALQFFGAFRYNHKVPCHVYYLETQVEIEAREQALKWENEVTQAQSNSSQMIARVLRSNLQRRESARYEKDSH</sequence>
<accession>A0A6A5SEV3</accession>
<proteinExistence type="predicted"/>
<dbReference type="InterPro" id="IPR036397">
    <property type="entry name" value="RNaseH_sf"/>
</dbReference>